<protein>
    <submittedName>
        <fullName evidence="1">F-box domain-containing protein</fullName>
    </submittedName>
</protein>
<sequence length="370" mass="41534">MLTALAADRARIPEFDAKILVLERSLSELRVQRAQAQKRLDSFKYPILTLPNEITTEIFLHFLPAYPNCPRLAGRHSPALLTEISREWRAIALEIPALWGAIFLPSANIPFRKQASLLNLWLSRSKCCPLSIYINDFLSYSSFAPEALSCVAPHRARWENLVLYAPKLQLSELLAGPMPLLRRLDLLVEDSLDGPMTRKLEAPMLRTVLLNDIAARHIIFPWAQLTALALDKLFPRECTRILQHTVNLIHCELGLATDSSHQDVPAVTLLCLQTLTLTHVFEGKPVTGYLQTLILPALQSLRVPASFLGLDSIETLQSFVSKSGCTLQELCITRRIASGSNASYYTAFPSTKVTFDEWTPCLLDSWLKFS</sequence>
<dbReference type="OrthoDB" id="3139566at2759"/>
<dbReference type="Proteomes" id="UP000623467">
    <property type="component" value="Unassembled WGS sequence"/>
</dbReference>
<accession>A0A8H7D9T8</accession>
<organism evidence="1 2">
    <name type="scientific">Mycena sanguinolenta</name>
    <dbReference type="NCBI Taxonomy" id="230812"/>
    <lineage>
        <taxon>Eukaryota</taxon>
        <taxon>Fungi</taxon>
        <taxon>Dikarya</taxon>
        <taxon>Basidiomycota</taxon>
        <taxon>Agaricomycotina</taxon>
        <taxon>Agaricomycetes</taxon>
        <taxon>Agaricomycetidae</taxon>
        <taxon>Agaricales</taxon>
        <taxon>Marasmiineae</taxon>
        <taxon>Mycenaceae</taxon>
        <taxon>Mycena</taxon>
    </lineage>
</organism>
<dbReference type="AlphaFoldDB" id="A0A8H7D9T8"/>
<proteinExistence type="predicted"/>
<evidence type="ECO:0000313" key="2">
    <source>
        <dbReference type="Proteomes" id="UP000623467"/>
    </source>
</evidence>
<dbReference type="EMBL" id="JACAZH010000005">
    <property type="protein sequence ID" value="KAF7367584.1"/>
    <property type="molecule type" value="Genomic_DNA"/>
</dbReference>
<reference evidence="1" key="1">
    <citation type="submission" date="2020-05" db="EMBL/GenBank/DDBJ databases">
        <title>Mycena genomes resolve the evolution of fungal bioluminescence.</title>
        <authorList>
            <person name="Tsai I.J."/>
        </authorList>
    </citation>
    <scope>NUCLEOTIDE SEQUENCE</scope>
    <source>
        <strain evidence="1">160909Yilan</strain>
    </source>
</reference>
<name>A0A8H7D9T8_9AGAR</name>
<comment type="caution">
    <text evidence="1">The sequence shown here is derived from an EMBL/GenBank/DDBJ whole genome shotgun (WGS) entry which is preliminary data.</text>
</comment>
<gene>
    <name evidence="1" type="ORF">MSAN_00821700</name>
</gene>
<evidence type="ECO:0000313" key="1">
    <source>
        <dbReference type="EMBL" id="KAF7367584.1"/>
    </source>
</evidence>
<keyword evidence="2" id="KW-1185">Reference proteome</keyword>